<dbReference type="InterPro" id="IPR051737">
    <property type="entry name" value="L-xylulose/Carbonyl_redctase"/>
</dbReference>
<dbReference type="GO" id="GO:0005997">
    <property type="term" value="P:xylulose metabolic process"/>
    <property type="evidence" value="ECO:0007669"/>
    <property type="project" value="TreeGrafter"/>
</dbReference>
<dbReference type="Pfam" id="PF13561">
    <property type="entry name" value="adh_short_C2"/>
    <property type="match status" value="1"/>
</dbReference>
<comment type="similarity">
    <text evidence="1">Belongs to the short-chain dehydrogenases/reductases (SDR) family.</text>
</comment>
<comment type="subunit">
    <text evidence="2">Homotetramer.</text>
</comment>
<dbReference type="Proteomes" id="UP000023430">
    <property type="component" value="Unassembled WGS sequence"/>
</dbReference>
<dbReference type="eggNOG" id="COG1028">
    <property type="taxonomic scope" value="Bacteria"/>
</dbReference>
<organism evidence="5 6">
    <name type="scientific">Roseivivax isoporae LMG 25204</name>
    <dbReference type="NCBI Taxonomy" id="1449351"/>
    <lineage>
        <taxon>Bacteria</taxon>
        <taxon>Pseudomonadati</taxon>
        <taxon>Pseudomonadota</taxon>
        <taxon>Alphaproteobacteria</taxon>
        <taxon>Rhodobacterales</taxon>
        <taxon>Roseobacteraceae</taxon>
        <taxon>Roseivivax</taxon>
    </lineage>
</organism>
<dbReference type="InterPro" id="IPR036291">
    <property type="entry name" value="NAD(P)-bd_dom_sf"/>
</dbReference>
<keyword evidence="6" id="KW-1185">Reference proteome</keyword>
<evidence type="ECO:0000313" key="5">
    <source>
        <dbReference type="EMBL" id="ETX29418.1"/>
    </source>
</evidence>
<comment type="caution">
    <text evidence="5">The sequence shown here is derived from an EMBL/GenBank/DDBJ whole genome shotgun (WGS) entry which is preliminary data.</text>
</comment>
<name>X7F9L9_9RHOB</name>
<evidence type="ECO:0000256" key="1">
    <source>
        <dbReference type="ARBA" id="ARBA00006484"/>
    </source>
</evidence>
<dbReference type="Gene3D" id="3.40.50.720">
    <property type="entry name" value="NAD(P)-binding Rossmann-like Domain"/>
    <property type="match status" value="1"/>
</dbReference>
<dbReference type="FunFam" id="3.40.50.720:FF:000084">
    <property type="entry name" value="Short-chain dehydrogenase reductase"/>
    <property type="match status" value="1"/>
</dbReference>
<dbReference type="GO" id="GO:0006006">
    <property type="term" value="P:glucose metabolic process"/>
    <property type="evidence" value="ECO:0007669"/>
    <property type="project" value="TreeGrafter"/>
</dbReference>
<evidence type="ECO:0000313" key="6">
    <source>
        <dbReference type="Proteomes" id="UP000023430"/>
    </source>
</evidence>
<evidence type="ECO:0000256" key="3">
    <source>
        <dbReference type="ARBA" id="ARBA00022857"/>
    </source>
</evidence>
<dbReference type="PATRIC" id="fig|1449351.3.peg.1770"/>
<sequence>MAGRTGNPDGRGEGGMILPRTPSLRLDGRRALVTGASSGIGLGCAGALAEAGAHVTCVARRAGPLDAAVAALRAEGWQAEARTADVADLDALDALFDAPADVVVNAAGLARHGPALDTEPADFDAVMDVNLRAAYFLSQRAARALKAAGRGGSIVHVSSQMGHVGGVDRAVYCASKHALEGMVKAMAIEWGALGIRINTLCPTFIRTPLTEATFADPARRAWIEDRIKLGRAGVVEDIMGAVLYLASDASALVTGTHLTVDGGWTAD</sequence>
<dbReference type="PRINTS" id="PR00080">
    <property type="entry name" value="SDRFAMILY"/>
</dbReference>
<feature type="region of interest" description="Disordered" evidence="4">
    <location>
        <begin position="1"/>
        <end position="20"/>
    </location>
</feature>
<dbReference type="PANTHER" id="PTHR44252:SF3">
    <property type="entry name" value="D-ERYTHRULOSE REDUCTASE-RELATED"/>
    <property type="match status" value="1"/>
</dbReference>
<dbReference type="AlphaFoldDB" id="X7F9L9"/>
<accession>X7F9L9</accession>
<dbReference type="GO" id="GO:0004090">
    <property type="term" value="F:carbonyl reductase (NADPH) activity"/>
    <property type="evidence" value="ECO:0007669"/>
    <property type="project" value="TreeGrafter"/>
</dbReference>
<evidence type="ECO:0000256" key="4">
    <source>
        <dbReference type="SAM" id="MobiDB-lite"/>
    </source>
</evidence>
<evidence type="ECO:0000256" key="2">
    <source>
        <dbReference type="ARBA" id="ARBA00011881"/>
    </source>
</evidence>
<dbReference type="InterPro" id="IPR002347">
    <property type="entry name" value="SDR_fam"/>
</dbReference>
<dbReference type="InterPro" id="IPR020904">
    <property type="entry name" value="Sc_DH/Rdtase_CS"/>
</dbReference>
<dbReference type="PANTHER" id="PTHR44252">
    <property type="entry name" value="D-ERYTHRULOSE REDUCTASE"/>
    <property type="match status" value="1"/>
</dbReference>
<dbReference type="GO" id="GO:0050038">
    <property type="term" value="F:L-xylulose reductase (NADPH) activity"/>
    <property type="evidence" value="ECO:0007669"/>
    <property type="project" value="TreeGrafter"/>
</dbReference>
<proteinExistence type="inferred from homology"/>
<dbReference type="PROSITE" id="PS00061">
    <property type="entry name" value="ADH_SHORT"/>
    <property type="match status" value="1"/>
</dbReference>
<gene>
    <name evidence="5" type="ORF">RISW2_01725</name>
</gene>
<dbReference type="PRINTS" id="PR00081">
    <property type="entry name" value="GDHRDH"/>
</dbReference>
<dbReference type="STRING" id="1449351.RISW2_01725"/>
<dbReference type="SUPFAM" id="SSF51735">
    <property type="entry name" value="NAD(P)-binding Rossmann-fold domains"/>
    <property type="match status" value="1"/>
</dbReference>
<keyword evidence="3" id="KW-0521">NADP</keyword>
<protein>
    <submittedName>
        <fullName evidence="5">3-oxoacyl-ACP reductase</fullName>
    </submittedName>
</protein>
<reference evidence="5 6" key="1">
    <citation type="submission" date="2014-01" db="EMBL/GenBank/DDBJ databases">
        <title>Roseivivax isoporae LMG 25204 Genome Sequencing.</title>
        <authorList>
            <person name="Lai Q."/>
            <person name="Li G."/>
            <person name="Shao Z."/>
        </authorList>
    </citation>
    <scope>NUCLEOTIDE SEQUENCE [LARGE SCALE GENOMIC DNA]</scope>
    <source>
        <strain evidence="5 6">LMG 25204</strain>
    </source>
</reference>
<dbReference type="EMBL" id="JAME01000010">
    <property type="protein sequence ID" value="ETX29418.1"/>
    <property type="molecule type" value="Genomic_DNA"/>
</dbReference>